<name>A0A222FPN4_9GAMM</name>
<keyword evidence="4" id="KW-1185">Reference proteome</keyword>
<dbReference type="KEGG" id="bsan:CHH28_19545"/>
<proteinExistence type="predicted"/>
<sequence length="338" mass="38775">MLVRPKSALVYTEASLSGLVAAGHDNNKRPRMEKTQLHSLVVLQVKIIYCLLAALGLSVIAVLDLLESKYLFATVAASFSLGLVVYAGYLLLRRKKRSSPYPEWLLVGLLCVFTLFGMQESAQVVHWIYFVPIYSYFLFSLRVASYITLVYSVALVALVLLQFDPYLRLQTLFTYAACYVFSVMYALINEHNGRGMTQVVHTDSLTQVYNEHQLLLDLNKEITRADRMRCDLMLVTVTTPERWQCLKVEDYEQRLLYLGRRIKPYLRPYDTCYRMQNDDFIVLMPHSDEQQAQQLASQLRDSLTNSRLQQEVIGIAVEAYQPEDDVETLLQRVQGGSL</sequence>
<dbReference type="Proteomes" id="UP000202440">
    <property type="component" value="Chromosome"/>
</dbReference>
<evidence type="ECO:0000313" key="3">
    <source>
        <dbReference type="EMBL" id="ASP40729.1"/>
    </source>
</evidence>
<evidence type="ECO:0000313" key="4">
    <source>
        <dbReference type="Proteomes" id="UP000202440"/>
    </source>
</evidence>
<gene>
    <name evidence="3" type="ORF">CHH28_19545</name>
</gene>
<accession>A0A222FPN4</accession>
<feature type="transmembrane region" description="Helical" evidence="1">
    <location>
        <begin position="104"/>
        <end position="130"/>
    </location>
</feature>
<dbReference type="InterPro" id="IPR029787">
    <property type="entry name" value="Nucleotide_cyclase"/>
</dbReference>
<dbReference type="PROSITE" id="PS50887">
    <property type="entry name" value="GGDEF"/>
    <property type="match status" value="1"/>
</dbReference>
<dbReference type="Pfam" id="PF00990">
    <property type="entry name" value="GGDEF"/>
    <property type="match status" value="1"/>
</dbReference>
<evidence type="ECO:0000259" key="2">
    <source>
        <dbReference type="PROSITE" id="PS50887"/>
    </source>
</evidence>
<dbReference type="Gene3D" id="3.30.70.270">
    <property type="match status" value="1"/>
</dbReference>
<keyword evidence="1" id="KW-0812">Transmembrane</keyword>
<evidence type="ECO:0000256" key="1">
    <source>
        <dbReference type="SAM" id="Phobius"/>
    </source>
</evidence>
<feature type="domain" description="GGDEF" evidence="2">
    <location>
        <begin position="228"/>
        <end position="338"/>
    </location>
</feature>
<keyword evidence="1" id="KW-0472">Membrane</keyword>
<dbReference type="EMBL" id="CP022530">
    <property type="protein sequence ID" value="ASP40729.1"/>
    <property type="molecule type" value="Genomic_DNA"/>
</dbReference>
<dbReference type="AlphaFoldDB" id="A0A222FPN4"/>
<dbReference type="InterPro" id="IPR043128">
    <property type="entry name" value="Rev_trsase/Diguanyl_cyclase"/>
</dbReference>
<feature type="transmembrane region" description="Helical" evidence="1">
    <location>
        <begin position="172"/>
        <end position="188"/>
    </location>
</feature>
<feature type="transmembrane region" description="Helical" evidence="1">
    <location>
        <begin position="69"/>
        <end position="92"/>
    </location>
</feature>
<dbReference type="InterPro" id="IPR000160">
    <property type="entry name" value="GGDEF_dom"/>
</dbReference>
<dbReference type="SMART" id="SM00267">
    <property type="entry name" value="GGDEF"/>
    <property type="match status" value="1"/>
</dbReference>
<feature type="transmembrane region" description="Helical" evidence="1">
    <location>
        <begin position="37"/>
        <end position="63"/>
    </location>
</feature>
<dbReference type="Pfam" id="PF20966">
    <property type="entry name" value="MASE6"/>
    <property type="match status" value="1"/>
</dbReference>
<protein>
    <recommendedName>
        <fullName evidence="2">GGDEF domain-containing protein</fullName>
    </recommendedName>
</protein>
<dbReference type="SUPFAM" id="SSF55073">
    <property type="entry name" value="Nucleotide cyclase"/>
    <property type="match status" value="1"/>
</dbReference>
<organism evidence="3 4">
    <name type="scientific">Bacterioplanes sanyensis</name>
    <dbReference type="NCBI Taxonomy" id="1249553"/>
    <lineage>
        <taxon>Bacteria</taxon>
        <taxon>Pseudomonadati</taxon>
        <taxon>Pseudomonadota</taxon>
        <taxon>Gammaproteobacteria</taxon>
        <taxon>Oceanospirillales</taxon>
        <taxon>Oceanospirillaceae</taxon>
        <taxon>Bacterioplanes</taxon>
    </lineage>
</organism>
<dbReference type="InterPro" id="IPR048435">
    <property type="entry name" value="MASE6"/>
</dbReference>
<feature type="transmembrane region" description="Helical" evidence="1">
    <location>
        <begin position="136"/>
        <end position="160"/>
    </location>
</feature>
<keyword evidence="1" id="KW-1133">Transmembrane helix</keyword>
<reference evidence="3 4" key="1">
    <citation type="submission" date="2017-07" db="EMBL/GenBank/DDBJ databases">
        <title>Annotated genome sequence of Bacterioplanes sanyensis isolated from Red Sea.</title>
        <authorList>
            <person name="Rehman Z.U."/>
        </authorList>
    </citation>
    <scope>NUCLEOTIDE SEQUENCE [LARGE SCALE GENOMIC DNA]</scope>
    <source>
        <strain evidence="3 4">NV9</strain>
    </source>
</reference>